<evidence type="ECO:0000256" key="1">
    <source>
        <dbReference type="ARBA" id="ARBA00001947"/>
    </source>
</evidence>
<evidence type="ECO:0000256" key="4">
    <source>
        <dbReference type="ARBA" id="ARBA00022723"/>
    </source>
</evidence>
<evidence type="ECO:0000256" key="7">
    <source>
        <dbReference type="ARBA" id="ARBA00023080"/>
    </source>
</evidence>
<dbReference type="PANTHER" id="PTHR11409">
    <property type="entry name" value="ADENOSINE DEAMINASE"/>
    <property type="match status" value="1"/>
</dbReference>
<dbReference type="GO" id="GO:0006154">
    <property type="term" value="P:adenosine catabolic process"/>
    <property type="evidence" value="ECO:0007669"/>
    <property type="project" value="TreeGrafter"/>
</dbReference>
<evidence type="ECO:0000256" key="6">
    <source>
        <dbReference type="ARBA" id="ARBA00022833"/>
    </source>
</evidence>
<comment type="subunit">
    <text evidence="3">Monomer.</text>
</comment>
<dbReference type="Proteomes" id="UP001314263">
    <property type="component" value="Unassembled WGS sequence"/>
</dbReference>
<keyword evidence="4" id="KW-0479">Metal-binding</keyword>
<organism evidence="10 11">
    <name type="scientific">Coccomyxa viridis</name>
    <dbReference type="NCBI Taxonomy" id="1274662"/>
    <lineage>
        <taxon>Eukaryota</taxon>
        <taxon>Viridiplantae</taxon>
        <taxon>Chlorophyta</taxon>
        <taxon>core chlorophytes</taxon>
        <taxon>Trebouxiophyceae</taxon>
        <taxon>Trebouxiophyceae incertae sedis</taxon>
        <taxon>Coccomyxaceae</taxon>
        <taxon>Coccomyxa</taxon>
    </lineage>
</organism>
<dbReference type="GO" id="GO:0009117">
    <property type="term" value="P:nucleotide metabolic process"/>
    <property type="evidence" value="ECO:0007669"/>
    <property type="project" value="UniProtKB-KW"/>
</dbReference>
<dbReference type="Pfam" id="PF00962">
    <property type="entry name" value="A_deaminase"/>
    <property type="match status" value="1"/>
</dbReference>
<dbReference type="CDD" id="cd00443">
    <property type="entry name" value="ADA_AMPD"/>
    <property type="match status" value="1"/>
</dbReference>
<keyword evidence="7" id="KW-0546">Nucleotide metabolism</keyword>
<dbReference type="AlphaFoldDB" id="A0AAV1HSQ7"/>
<dbReference type="PANTHER" id="PTHR11409:SF42">
    <property type="entry name" value="ADENOSINE DEAMINASE-LIKE PROTEIN"/>
    <property type="match status" value="1"/>
</dbReference>
<dbReference type="SUPFAM" id="SSF51556">
    <property type="entry name" value="Metallo-dependent hydrolases"/>
    <property type="match status" value="1"/>
</dbReference>
<dbReference type="EMBL" id="CAUYUE010000001">
    <property type="protein sequence ID" value="CAK0736455.1"/>
    <property type="molecule type" value="Genomic_DNA"/>
</dbReference>
<protein>
    <recommendedName>
        <fullName evidence="9">Adenosine deaminase domain-containing protein</fullName>
    </recommendedName>
</protein>
<comment type="caution">
    <text evidence="10">The sequence shown here is derived from an EMBL/GenBank/DDBJ whole genome shotgun (WGS) entry which is preliminary data.</text>
</comment>
<keyword evidence="6" id="KW-0862">Zinc</keyword>
<comment type="cofactor">
    <cofactor evidence="1">
        <name>Zn(2+)</name>
        <dbReference type="ChEBI" id="CHEBI:29105"/>
    </cofactor>
</comment>
<accession>A0AAV1HSQ7</accession>
<keyword evidence="5" id="KW-0378">Hydrolase</keyword>
<dbReference type="InterPro" id="IPR006330">
    <property type="entry name" value="Ado/ade_deaminase"/>
</dbReference>
<dbReference type="Gene3D" id="3.20.20.140">
    <property type="entry name" value="Metal-dependent hydrolases"/>
    <property type="match status" value="1"/>
</dbReference>
<proteinExistence type="inferred from homology"/>
<evidence type="ECO:0000256" key="2">
    <source>
        <dbReference type="ARBA" id="ARBA00006676"/>
    </source>
</evidence>
<reference evidence="10 11" key="1">
    <citation type="submission" date="2023-10" db="EMBL/GenBank/DDBJ databases">
        <authorList>
            <person name="Maclean D."/>
            <person name="Macfadyen A."/>
        </authorList>
    </citation>
    <scope>NUCLEOTIDE SEQUENCE [LARGE SCALE GENOMIC DNA]</scope>
</reference>
<evidence type="ECO:0000256" key="3">
    <source>
        <dbReference type="ARBA" id="ARBA00011245"/>
    </source>
</evidence>
<dbReference type="GO" id="GO:0004000">
    <property type="term" value="F:adenosine deaminase activity"/>
    <property type="evidence" value="ECO:0007669"/>
    <property type="project" value="TreeGrafter"/>
</dbReference>
<dbReference type="InterPro" id="IPR032466">
    <property type="entry name" value="Metal_Hydrolase"/>
</dbReference>
<comment type="catalytic activity">
    <reaction evidence="8">
        <text>N(6)-methyl-AMP + H2O + H(+) = IMP + methylamine</text>
        <dbReference type="Rhea" id="RHEA:16001"/>
        <dbReference type="ChEBI" id="CHEBI:15377"/>
        <dbReference type="ChEBI" id="CHEBI:15378"/>
        <dbReference type="ChEBI" id="CHEBI:58053"/>
        <dbReference type="ChEBI" id="CHEBI:59338"/>
        <dbReference type="ChEBI" id="CHEBI:144842"/>
    </reaction>
    <physiologicalReaction direction="left-to-right" evidence="8">
        <dbReference type="Rhea" id="RHEA:16002"/>
    </physiologicalReaction>
</comment>
<evidence type="ECO:0000256" key="5">
    <source>
        <dbReference type="ARBA" id="ARBA00022801"/>
    </source>
</evidence>
<evidence type="ECO:0000313" key="10">
    <source>
        <dbReference type="EMBL" id="CAK0736455.1"/>
    </source>
</evidence>
<name>A0AAV1HSQ7_9CHLO</name>
<dbReference type="GO" id="GO:0046103">
    <property type="term" value="P:inosine biosynthetic process"/>
    <property type="evidence" value="ECO:0007669"/>
    <property type="project" value="TreeGrafter"/>
</dbReference>
<sequence length="338" mass="37633">MCDQYTEEQLSFCTNLPKIELHAHLNGSLRDQTIKELADMRKLDPTLCHVVEKGERTLSEVFQLFGVIHQVTTDHAILTRITQEVIEDFAADNVQYLELRTTPKDRLEHGMTKRSYTEAVLQGVQKAKAGGCPTMVRLLLSIDRREDAAAAMATVMLAAELQAEGVVGVDLSGNPTIGSWDTWAPALGHARKLGLRLTLHAAEVYAPAETKQILDFRPDRLGHMCCLDIDLEQQFFSSCIPVELCLSSNIITESVASVSDHHFLPFFRAGHPVILCTDDSGVFHTSLSKEYAIAAHAFGLSQRDLWQLSEQAIEHAFLSADDKHELRQRWAEQRSGSG</sequence>
<dbReference type="FunFam" id="3.20.20.140:FF:000033">
    <property type="entry name" value="Adenosine deaminase-like protein"/>
    <property type="match status" value="1"/>
</dbReference>
<evidence type="ECO:0000256" key="8">
    <source>
        <dbReference type="ARBA" id="ARBA00048787"/>
    </source>
</evidence>
<dbReference type="InterPro" id="IPR001365">
    <property type="entry name" value="A_deaminase_dom"/>
</dbReference>
<evidence type="ECO:0000313" key="11">
    <source>
        <dbReference type="Proteomes" id="UP001314263"/>
    </source>
</evidence>
<feature type="domain" description="Adenosine deaminase" evidence="9">
    <location>
        <begin position="17"/>
        <end position="329"/>
    </location>
</feature>
<evidence type="ECO:0000259" key="9">
    <source>
        <dbReference type="Pfam" id="PF00962"/>
    </source>
</evidence>
<comment type="similarity">
    <text evidence="2">Belongs to the metallo-dependent hydrolases superfamily. Adenosine and AMP deaminases family.</text>
</comment>
<gene>
    <name evidence="10" type="ORF">CVIRNUC_000748</name>
</gene>
<dbReference type="GO" id="GO:0046872">
    <property type="term" value="F:metal ion binding"/>
    <property type="evidence" value="ECO:0007669"/>
    <property type="project" value="UniProtKB-KW"/>
</dbReference>
<keyword evidence="11" id="KW-1185">Reference proteome</keyword>